<evidence type="ECO:0000313" key="2">
    <source>
        <dbReference type="Proteomes" id="UP000827609"/>
    </source>
</evidence>
<proteinExistence type="predicted"/>
<name>A0AAE7WSD4_9CAUD</name>
<organism evidence="1 2">
    <name type="scientific">Erwinia phage pEa_SNUABM_7</name>
    <dbReference type="NCBI Taxonomy" id="2866695"/>
    <lineage>
        <taxon>Viruses</taxon>
        <taxon>Duplodnaviria</taxon>
        <taxon>Heunggongvirae</taxon>
        <taxon>Uroviricota</taxon>
        <taxon>Caudoviricetes</taxon>
        <taxon>Snuvirus</taxon>
        <taxon>Snuvirus SNUABM7</taxon>
    </lineage>
</organism>
<protein>
    <submittedName>
        <fullName evidence="1">Uncharacterized protein</fullName>
    </submittedName>
</protein>
<evidence type="ECO:0000313" key="1">
    <source>
        <dbReference type="EMBL" id="QYW04740.1"/>
    </source>
</evidence>
<keyword evidence="2" id="KW-1185">Reference proteome</keyword>
<gene>
    <name evidence="1" type="ORF">pEaSNUABM7_00072</name>
</gene>
<dbReference type="Proteomes" id="UP000827609">
    <property type="component" value="Segment"/>
</dbReference>
<sequence length="124" mass="14625">MELPAFKTRNALVESLTIRDKQASALVRVYETSWWGFCKRDLCVAINCRKITRKELKWSSYVRWSEGYQILPVCEDSEVLQVANSALKDMRHLGYTKYEQLLAYRLQIHMRKHNAKENSHAHSH</sequence>
<accession>A0AAE7WSD4</accession>
<dbReference type="EMBL" id="MZ475896">
    <property type="protein sequence ID" value="QYW04740.1"/>
    <property type="molecule type" value="Genomic_DNA"/>
</dbReference>
<reference evidence="1" key="1">
    <citation type="submission" date="2021-06" db="EMBL/GenBank/DDBJ databases">
        <title>Complete genome sequence of Erwinia phage pEa_SNUABM_7.</title>
        <authorList>
            <person name="Kim S.G."/>
            <person name="Park S.C."/>
        </authorList>
    </citation>
    <scope>NUCLEOTIDE SEQUENCE</scope>
</reference>